<protein>
    <submittedName>
        <fullName evidence="1">Uncharacterized protein</fullName>
    </submittedName>
</protein>
<accession>A0A8S5QYW7</accession>
<name>A0A8S5QYW7_9CAUD</name>
<proteinExistence type="predicted"/>
<sequence length="79" mass="9179">MDEAERRILNGTATSQEIVHFLRLGSSRERREQDILEKKRELMTAQTEAIESSKNIEELYAQAIKSMSRYAGYDDEPED</sequence>
<evidence type="ECO:0000313" key="1">
    <source>
        <dbReference type="EMBL" id="DAE24009.1"/>
    </source>
</evidence>
<organism evidence="1">
    <name type="scientific">Siphoviridae sp. ctoiA13</name>
    <dbReference type="NCBI Taxonomy" id="2826462"/>
    <lineage>
        <taxon>Viruses</taxon>
        <taxon>Duplodnaviria</taxon>
        <taxon>Heunggongvirae</taxon>
        <taxon>Uroviricota</taxon>
        <taxon>Caudoviricetes</taxon>
    </lineage>
</organism>
<dbReference type="EMBL" id="BK015765">
    <property type="protein sequence ID" value="DAE24009.1"/>
    <property type="molecule type" value="Genomic_DNA"/>
</dbReference>
<reference evidence="1" key="1">
    <citation type="journal article" date="2021" name="Proc. Natl. Acad. Sci. U.S.A.">
        <title>A Catalog of Tens of Thousands of Viruses from Human Metagenomes Reveals Hidden Associations with Chronic Diseases.</title>
        <authorList>
            <person name="Tisza M.J."/>
            <person name="Buck C.B."/>
        </authorList>
    </citation>
    <scope>NUCLEOTIDE SEQUENCE</scope>
    <source>
        <strain evidence="1">CtoiA13</strain>
    </source>
</reference>